<feature type="transmembrane region" description="Helical" evidence="1">
    <location>
        <begin position="93"/>
        <end position="117"/>
    </location>
</feature>
<keyword evidence="1" id="KW-0472">Membrane</keyword>
<keyword evidence="3" id="KW-1185">Reference proteome</keyword>
<proteinExistence type="predicted"/>
<keyword evidence="1" id="KW-0812">Transmembrane</keyword>
<name>A0ABZ1URP9_9BURK</name>
<evidence type="ECO:0000313" key="3">
    <source>
        <dbReference type="Proteomes" id="UP000321323"/>
    </source>
</evidence>
<keyword evidence="1" id="KW-1133">Transmembrane helix</keyword>
<sequence>MNTLNNPAAVTHLCRFCGRSVVTNRAAVVLFASLMTGTALAVDLEAFTGLEGPLLSALTKLAELTPGLKALVGFIGFAVAFISLAALRNFSPVLYYIGMAIFGSVGLVMGGAILGAVI</sequence>
<evidence type="ECO:0000256" key="1">
    <source>
        <dbReference type="SAM" id="Phobius"/>
    </source>
</evidence>
<organism evidence="2 3">
    <name type="scientific">[Empedobacter] haloabium</name>
    <dbReference type="NCBI Taxonomy" id="592317"/>
    <lineage>
        <taxon>Bacteria</taxon>
        <taxon>Pseudomonadati</taxon>
        <taxon>Pseudomonadota</taxon>
        <taxon>Betaproteobacteria</taxon>
        <taxon>Burkholderiales</taxon>
        <taxon>Oxalobacteraceae</taxon>
        <taxon>Telluria group</taxon>
        <taxon>Telluria group incertae sedis</taxon>
    </lineage>
</organism>
<gene>
    <name evidence="2" type="ORF">E7V67_009940</name>
</gene>
<feature type="transmembrane region" description="Helical" evidence="1">
    <location>
        <begin position="68"/>
        <end position="87"/>
    </location>
</feature>
<reference evidence="2 3" key="1">
    <citation type="journal article" date="2019" name="Int. J. Syst. Evol. Microbiol.">
        <title>The Draft Whole-Genome Sequence of the Antibiotic Producer Empedobacter haloabium ATCC 31962 Provides Indications for Its Taxonomic Reclassification.</title>
        <authorList>
            <person name="Miess H."/>
            <person name="Arlt P."/>
            <person name="Apel A.K."/>
            <person name="Weber T."/>
            <person name="Nieselt K."/>
            <person name="Hanssen F."/>
            <person name="Czemmel S."/>
            <person name="Nahnsen S."/>
            <person name="Gross H."/>
        </authorList>
    </citation>
    <scope>NUCLEOTIDE SEQUENCE [LARGE SCALE GENOMIC DNA]</scope>
    <source>
        <strain evidence="2 3">ATCC 31962</strain>
    </source>
</reference>
<protein>
    <recommendedName>
        <fullName evidence="4">TrbC/VirB2 family protein</fullName>
    </recommendedName>
</protein>
<dbReference type="EMBL" id="CP136508">
    <property type="protein sequence ID" value="WUR15399.1"/>
    <property type="molecule type" value="Genomic_DNA"/>
</dbReference>
<evidence type="ECO:0008006" key="4">
    <source>
        <dbReference type="Google" id="ProtNLM"/>
    </source>
</evidence>
<accession>A0ABZ1URP9</accession>
<feature type="transmembrane region" description="Helical" evidence="1">
    <location>
        <begin position="26"/>
        <end position="47"/>
    </location>
</feature>
<evidence type="ECO:0000313" key="2">
    <source>
        <dbReference type="EMBL" id="WUR15399.1"/>
    </source>
</evidence>
<dbReference type="Proteomes" id="UP000321323">
    <property type="component" value="Chromosome"/>
</dbReference>